<dbReference type="Proteomes" id="UP001262410">
    <property type="component" value="Unassembled WGS sequence"/>
</dbReference>
<organism evidence="2 3">
    <name type="scientific">Inquilinus ginsengisoli</name>
    <dbReference type="NCBI Taxonomy" id="363840"/>
    <lineage>
        <taxon>Bacteria</taxon>
        <taxon>Pseudomonadati</taxon>
        <taxon>Pseudomonadota</taxon>
        <taxon>Alphaproteobacteria</taxon>
        <taxon>Rhodospirillales</taxon>
        <taxon>Rhodospirillaceae</taxon>
        <taxon>Inquilinus</taxon>
    </lineage>
</organism>
<dbReference type="InterPro" id="IPR008579">
    <property type="entry name" value="UGlyAH_Cupin_dom"/>
</dbReference>
<dbReference type="PANTHER" id="PTHR40943:SF1">
    <property type="entry name" value="CYTOPLASMIC PROTEIN"/>
    <property type="match status" value="1"/>
</dbReference>
<dbReference type="InterPro" id="IPR011051">
    <property type="entry name" value="RmlC_Cupin_sf"/>
</dbReference>
<reference evidence="2 3" key="1">
    <citation type="submission" date="2023-07" db="EMBL/GenBank/DDBJ databases">
        <title>Sorghum-associated microbial communities from plants grown in Nebraska, USA.</title>
        <authorList>
            <person name="Schachtman D."/>
        </authorList>
    </citation>
    <scope>NUCLEOTIDE SEQUENCE [LARGE SCALE GENOMIC DNA]</scope>
    <source>
        <strain evidence="2 3">584</strain>
    </source>
</reference>
<protein>
    <recommendedName>
        <fullName evidence="1">(S)-ureidoglycine aminohydrolase cupin domain-containing protein</fullName>
    </recommendedName>
</protein>
<evidence type="ECO:0000259" key="1">
    <source>
        <dbReference type="Pfam" id="PF05899"/>
    </source>
</evidence>
<dbReference type="CDD" id="cd02227">
    <property type="entry name" value="cupin_TM1112-like"/>
    <property type="match status" value="1"/>
</dbReference>
<dbReference type="InterPro" id="IPR014710">
    <property type="entry name" value="RmlC-like_jellyroll"/>
</dbReference>
<evidence type="ECO:0000313" key="2">
    <source>
        <dbReference type="EMBL" id="MDR6291657.1"/>
    </source>
</evidence>
<feature type="domain" description="(S)-ureidoglycine aminohydrolase cupin" evidence="1">
    <location>
        <begin position="41"/>
        <end position="113"/>
    </location>
</feature>
<gene>
    <name evidence="2" type="ORF">E9232_004191</name>
</gene>
<proteinExistence type="predicted"/>
<dbReference type="RefSeq" id="WP_309797068.1">
    <property type="nucleotide sequence ID" value="NZ_JAVDPW010000007.1"/>
</dbReference>
<accession>A0ABU1JTP6</accession>
<name>A0ABU1JTP6_9PROT</name>
<dbReference type="Pfam" id="PF05899">
    <property type="entry name" value="Cupin_3"/>
    <property type="match status" value="1"/>
</dbReference>
<comment type="caution">
    <text evidence="2">The sequence shown here is derived from an EMBL/GenBank/DDBJ whole genome shotgun (WGS) entry which is preliminary data.</text>
</comment>
<dbReference type="SUPFAM" id="SSF51182">
    <property type="entry name" value="RmlC-like cupins"/>
    <property type="match status" value="1"/>
</dbReference>
<dbReference type="PANTHER" id="PTHR40943">
    <property type="entry name" value="CYTOPLASMIC PROTEIN-RELATED"/>
    <property type="match status" value="1"/>
</dbReference>
<dbReference type="Gene3D" id="2.60.120.10">
    <property type="entry name" value="Jelly Rolls"/>
    <property type="match status" value="1"/>
</dbReference>
<sequence>MATETIVKLGAPGGEPITTDLEGWRVVEGKPTMKTWVQHKSADGSMISGTWEATPGSWHATYARYEFVHIIRGRITITPDGGTPVQVGPGDAFAVEPGFTGVWRIEEAVQKHFAIKLA</sequence>
<evidence type="ECO:0000313" key="3">
    <source>
        <dbReference type="Proteomes" id="UP001262410"/>
    </source>
</evidence>
<dbReference type="EMBL" id="JAVDPW010000007">
    <property type="protein sequence ID" value="MDR6291657.1"/>
    <property type="molecule type" value="Genomic_DNA"/>
</dbReference>
<keyword evidence="3" id="KW-1185">Reference proteome</keyword>